<organism evidence="1 2">
    <name type="scientific">Yoonia rhodophyticola</name>
    <dbReference type="NCBI Taxonomy" id="3137370"/>
    <lineage>
        <taxon>Bacteria</taxon>
        <taxon>Pseudomonadati</taxon>
        <taxon>Pseudomonadota</taxon>
        <taxon>Alphaproteobacteria</taxon>
        <taxon>Rhodobacterales</taxon>
        <taxon>Paracoccaceae</taxon>
        <taxon>Yoonia</taxon>
    </lineage>
</organism>
<dbReference type="Proteomes" id="UP001470809">
    <property type="component" value="Chromosome"/>
</dbReference>
<dbReference type="EMBL" id="CP151767">
    <property type="protein sequence ID" value="WZU68043.2"/>
    <property type="molecule type" value="Genomic_DNA"/>
</dbReference>
<dbReference type="KEGG" id="yrh:AABB31_03625"/>
<dbReference type="InterPro" id="IPR036679">
    <property type="entry name" value="FlgN-like_sf"/>
</dbReference>
<protein>
    <recommendedName>
        <fullName evidence="3">FlgN protein</fullName>
    </recommendedName>
</protein>
<keyword evidence="2" id="KW-1185">Reference proteome</keyword>
<proteinExistence type="predicted"/>
<reference evidence="2" key="1">
    <citation type="submission" date="2024-04" db="EMBL/GenBank/DDBJ databases">
        <title>Phylogenomic analyses of a clade within the roseobacter group suggest taxonomic reassignments of species of the genera Aestuariivita, Citreicella, Loktanella, Nautella, Pelagibaca, Ruegeria, Thalassobius, Thiobacimonas and Tropicibacter, and the proposal o.</title>
        <authorList>
            <person name="Jeon C.O."/>
        </authorList>
    </citation>
    <scope>NUCLEOTIDE SEQUENCE [LARGE SCALE GENOMIC DNA]</scope>
    <source>
        <strain evidence="2">SS1-5</strain>
    </source>
</reference>
<dbReference type="Gene3D" id="1.20.58.300">
    <property type="entry name" value="FlgN-like"/>
    <property type="match status" value="1"/>
</dbReference>
<reference evidence="1 2" key="2">
    <citation type="submission" date="2024-08" db="EMBL/GenBank/DDBJ databases">
        <title>Phylogenomic analyses of a clade within the roseobacter group suggest taxonomic reassignments of species of the genera Aestuariivita, Citreicella, Loktanella, Nautella, Pelagibaca, Ruegeria, Thalassobius, Thiobacimonas and Tropicibacter, and the proposal o.</title>
        <authorList>
            <person name="Jeon C.O."/>
        </authorList>
    </citation>
    <scope>NUCLEOTIDE SEQUENCE [LARGE SCALE GENOMIC DNA]</scope>
    <source>
        <strain evidence="1 2">SS1-5</strain>
    </source>
</reference>
<sequence length="113" mass="12679">MSEGAVTRMLALLKQERDALKKGDFAMLDRSIEEKQRLFDVLRRSSSPEKYLREVHNALVENQALISAAMSGVKSAQKRLKMLDEMRHGMTVYNRAGGMAIVANPQSSIEKKA</sequence>
<dbReference type="GO" id="GO:0044780">
    <property type="term" value="P:bacterial-type flagellum assembly"/>
    <property type="evidence" value="ECO:0007669"/>
    <property type="project" value="InterPro"/>
</dbReference>
<dbReference type="AlphaFoldDB" id="A0AAN0MKY7"/>
<accession>A0AAN0MKY7</accession>
<name>A0AAN0MKY7_9RHOB</name>
<evidence type="ECO:0008006" key="3">
    <source>
        <dbReference type="Google" id="ProtNLM"/>
    </source>
</evidence>
<evidence type="ECO:0000313" key="2">
    <source>
        <dbReference type="Proteomes" id="UP001470809"/>
    </source>
</evidence>
<dbReference type="RefSeq" id="WP_373634929.1">
    <property type="nucleotide sequence ID" value="NZ_CP151767.2"/>
</dbReference>
<evidence type="ECO:0000313" key="1">
    <source>
        <dbReference type="EMBL" id="WZU68043.2"/>
    </source>
</evidence>
<dbReference type="SUPFAM" id="SSF140566">
    <property type="entry name" value="FlgN-like"/>
    <property type="match status" value="1"/>
</dbReference>
<gene>
    <name evidence="1" type="ORF">AABB31_03625</name>
</gene>